<keyword evidence="10 16" id="KW-0560">Oxidoreductase</keyword>
<dbReference type="SUPFAM" id="SSF55347">
    <property type="entry name" value="Glyceraldehyde-3-phosphate dehydrogenase-like, C-terminal domain"/>
    <property type="match status" value="1"/>
</dbReference>
<keyword evidence="8 16" id="KW-0791">Threonine biosynthesis</keyword>
<comment type="pathway">
    <text evidence="2 16">Amino-acid biosynthesis; L-threonine biosynthesis; L-threonine from L-aspartate: step 3/5.</text>
</comment>
<dbReference type="Pfam" id="PF00742">
    <property type="entry name" value="Homoserine_dh"/>
    <property type="match status" value="1"/>
</dbReference>
<dbReference type="STRING" id="1130798.LBLM1_05165"/>
<dbReference type="AlphaFoldDB" id="A0A0D4CK46"/>
<evidence type="ECO:0000256" key="8">
    <source>
        <dbReference type="ARBA" id="ARBA00022697"/>
    </source>
</evidence>
<sequence>METVKLGMLGLGTVGSGVLEMIENNENKIRNIIGRELSVKTVVVRHPEKHQNAATITKLTTEFEEVLNDEEIQIVVELIGGIHPAKEYIEQLLRAHKNVVTANKDLIASYGPELAALAYENHCDLMYEASVAGGIPILRTIVNSFAADNILEVKGIVNGTTNYILTQMNQKHWAYEEALKKAQELGFAEADPTNDVTGKDAAYKMIILSYFAFGAQLKIDDFKTEGIDTLNAYDVSQAESLGYVIKLVGSAKVINGGVFVDVAPTLVPEDHPLATINNEFNAVMVTGKAVGDTLFYGPGAGGLPTANSVLSDITSEVKNLIMGTSGHAFNTYQSEYVPADPDNVRYPYYLSLTMPDVSGQMLKFTRIMADIKASFSQIVQAPIKDEGIAHVAVITHELSQSQLAELKKQLQQADSIKLNAAYKVLEN</sequence>
<dbReference type="Proteomes" id="UP000003645">
    <property type="component" value="Chromosome"/>
</dbReference>
<dbReference type="KEGG" id="lmu:LBLM1_05165"/>
<evidence type="ECO:0000256" key="10">
    <source>
        <dbReference type="ARBA" id="ARBA00023002"/>
    </source>
</evidence>
<dbReference type="Gene3D" id="3.30.360.10">
    <property type="entry name" value="Dihydrodipicolinate Reductase, domain 2"/>
    <property type="match status" value="1"/>
</dbReference>
<evidence type="ECO:0000256" key="1">
    <source>
        <dbReference type="ARBA" id="ARBA00001920"/>
    </source>
</evidence>
<evidence type="ECO:0000256" key="9">
    <source>
        <dbReference type="ARBA" id="ARBA00022857"/>
    </source>
</evidence>
<dbReference type="PANTHER" id="PTHR43331">
    <property type="entry name" value="HOMOSERINE DEHYDROGENASE"/>
    <property type="match status" value="1"/>
</dbReference>
<dbReference type="NCBIfam" id="NF004976">
    <property type="entry name" value="PRK06349.1"/>
    <property type="match status" value="1"/>
</dbReference>
<dbReference type="UniPathway" id="UPA00050">
    <property type="reaction ID" value="UER00063"/>
</dbReference>
<keyword evidence="20" id="KW-1185">Reference proteome</keyword>
<dbReference type="FunFam" id="3.30.360.10:FF:000005">
    <property type="entry name" value="Homoserine dehydrogenase"/>
    <property type="match status" value="1"/>
</dbReference>
<evidence type="ECO:0000256" key="13">
    <source>
        <dbReference type="ARBA" id="ARBA00048841"/>
    </source>
</evidence>
<evidence type="ECO:0000313" key="20">
    <source>
        <dbReference type="Proteomes" id="UP000003645"/>
    </source>
</evidence>
<dbReference type="EMBL" id="CP011013">
    <property type="protein sequence ID" value="AJT50493.1"/>
    <property type="molecule type" value="Genomic_DNA"/>
</dbReference>
<dbReference type="CDD" id="cd04881">
    <property type="entry name" value="ACT_HSDH-Hom"/>
    <property type="match status" value="1"/>
</dbReference>
<dbReference type="GO" id="GO:0004412">
    <property type="term" value="F:homoserine dehydrogenase activity"/>
    <property type="evidence" value="ECO:0007669"/>
    <property type="project" value="UniProtKB-EC"/>
</dbReference>
<evidence type="ECO:0000256" key="16">
    <source>
        <dbReference type="RuleBase" id="RU000579"/>
    </source>
</evidence>
<dbReference type="GO" id="GO:0009086">
    <property type="term" value="P:methionine biosynthetic process"/>
    <property type="evidence" value="ECO:0007669"/>
    <property type="project" value="UniProtKB-KW"/>
</dbReference>
<evidence type="ECO:0000256" key="14">
    <source>
        <dbReference type="PIRSR" id="PIRSR000098-1"/>
    </source>
</evidence>
<dbReference type="InterPro" id="IPR019811">
    <property type="entry name" value="HDH_CS"/>
</dbReference>
<dbReference type="Pfam" id="PF03447">
    <property type="entry name" value="NAD_binding_3"/>
    <property type="match status" value="1"/>
</dbReference>
<dbReference type="InterPro" id="IPR036291">
    <property type="entry name" value="NAD(P)-bd_dom_sf"/>
</dbReference>
<dbReference type="InterPro" id="IPR005106">
    <property type="entry name" value="Asp/hSer_DH_NAD-bd"/>
</dbReference>
<accession>A0A0D4CK46</accession>
<keyword evidence="7 16" id="KW-0028">Amino-acid biosynthesis</keyword>
<evidence type="ECO:0000256" key="12">
    <source>
        <dbReference type="ARBA" id="ARBA00023167"/>
    </source>
</evidence>
<evidence type="ECO:0000256" key="15">
    <source>
        <dbReference type="PIRSR" id="PIRSR000098-2"/>
    </source>
</evidence>
<evidence type="ECO:0000256" key="2">
    <source>
        <dbReference type="ARBA" id="ARBA00005056"/>
    </source>
</evidence>
<dbReference type="InterPro" id="IPR045865">
    <property type="entry name" value="ACT-like_dom_sf"/>
</dbReference>
<reference evidence="19 20" key="1">
    <citation type="journal article" date="2012" name="J. Bacteriol.">
        <title>Genome sequence of Lactobacillus mucosae LM1, isolated from piglet feces.</title>
        <authorList>
            <person name="Lee J.H."/>
            <person name="Valeriano V.D."/>
            <person name="Shin Y.R."/>
            <person name="Chae J.P."/>
            <person name="Kim G.B."/>
            <person name="Ham J.S."/>
            <person name="Chun J."/>
            <person name="Kang D.K."/>
        </authorList>
    </citation>
    <scope>NUCLEOTIDE SEQUENCE [LARGE SCALE GENOMIC DNA]</scope>
    <source>
        <strain evidence="19 20">LM1</strain>
    </source>
</reference>
<comment type="catalytic activity">
    <reaction evidence="13">
        <text>L-homoserine + NADP(+) = L-aspartate 4-semialdehyde + NADPH + H(+)</text>
        <dbReference type="Rhea" id="RHEA:15761"/>
        <dbReference type="ChEBI" id="CHEBI:15378"/>
        <dbReference type="ChEBI" id="CHEBI:57476"/>
        <dbReference type="ChEBI" id="CHEBI:57783"/>
        <dbReference type="ChEBI" id="CHEBI:58349"/>
        <dbReference type="ChEBI" id="CHEBI:537519"/>
        <dbReference type="EC" id="1.1.1.3"/>
    </reaction>
    <physiologicalReaction direction="right-to-left" evidence="13">
        <dbReference type="Rhea" id="RHEA:15763"/>
    </physiologicalReaction>
</comment>
<feature type="active site" description="Proton donor" evidence="14">
    <location>
        <position position="204"/>
    </location>
</feature>
<feature type="binding site" evidence="15">
    <location>
        <position position="104"/>
    </location>
    <ligand>
        <name>NADPH</name>
        <dbReference type="ChEBI" id="CHEBI:57783"/>
    </ligand>
</feature>
<dbReference type="InterPro" id="IPR001342">
    <property type="entry name" value="HDH_cat"/>
</dbReference>
<dbReference type="InterPro" id="IPR016204">
    <property type="entry name" value="HDH"/>
</dbReference>
<dbReference type="EC" id="1.1.1.3" evidence="5 16"/>
<dbReference type="PROSITE" id="PS01042">
    <property type="entry name" value="HOMOSER_DHGENASE"/>
    <property type="match status" value="1"/>
</dbReference>
<dbReference type="HOGENOM" id="CLU_009116_1_0_9"/>
<keyword evidence="12 16" id="KW-0486">Methionine biosynthesis</keyword>
<dbReference type="RefSeq" id="WP_045025331.1">
    <property type="nucleotide sequence ID" value="NZ_CP011013.1"/>
</dbReference>
<dbReference type="SUPFAM" id="SSF55021">
    <property type="entry name" value="ACT-like"/>
    <property type="match status" value="1"/>
</dbReference>
<evidence type="ECO:0000256" key="3">
    <source>
        <dbReference type="ARBA" id="ARBA00005062"/>
    </source>
</evidence>
<evidence type="ECO:0000256" key="7">
    <source>
        <dbReference type="ARBA" id="ARBA00022605"/>
    </source>
</evidence>
<evidence type="ECO:0000256" key="11">
    <source>
        <dbReference type="ARBA" id="ARBA00023053"/>
    </source>
</evidence>
<evidence type="ECO:0000259" key="18">
    <source>
        <dbReference type="PROSITE" id="PS51671"/>
    </source>
</evidence>
<name>A0A0D4CK46_LIMMU</name>
<keyword evidence="11" id="KW-0915">Sodium</keyword>
<dbReference type="Gene3D" id="3.40.50.720">
    <property type="entry name" value="NAD(P)-binding Rossmann-like Domain"/>
    <property type="match status" value="1"/>
</dbReference>
<comment type="similarity">
    <text evidence="4 17">Belongs to the homoserine dehydrogenase family.</text>
</comment>
<evidence type="ECO:0000256" key="5">
    <source>
        <dbReference type="ARBA" id="ARBA00013213"/>
    </source>
</evidence>
<organism evidence="19 20">
    <name type="scientific">Limosilactobacillus mucosae LM1</name>
    <dbReference type="NCBI Taxonomy" id="1130798"/>
    <lineage>
        <taxon>Bacteria</taxon>
        <taxon>Bacillati</taxon>
        <taxon>Bacillota</taxon>
        <taxon>Bacilli</taxon>
        <taxon>Lactobacillales</taxon>
        <taxon>Lactobacillaceae</taxon>
        <taxon>Limosilactobacillus</taxon>
    </lineage>
</organism>
<dbReference type="PIRSF" id="PIRSF000098">
    <property type="entry name" value="Homoser_dehydrog"/>
    <property type="match status" value="1"/>
</dbReference>
<dbReference type="InterPro" id="IPR002912">
    <property type="entry name" value="ACT_dom"/>
</dbReference>
<dbReference type="UniPathway" id="UPA00051">
    <property type="reaction ID" value="UER00465"/>
</dbReference>
<evidence type="ECO:0000256" key="6">
    <source>
        <dbReference type="ARBA" id="ARBA00013376"/>
    </source>
</evidence>
<dbReference type="GO" id="GO:0009088">
    <property type="term" value="P:threonine biosynthetic process"/>
    <property type="evidence" value="ECO:0007669"/>
    <property type="project" value="UniProtKB-UniPathway"/>
</dbReference>
<feature type="binding site" evidence="15">
    <location>
        <begin position="9"/>
        <end position="16"/>
    </location>
    <ligand>
        <name>NADP(+)</name>
        <dbReference type="ChEBI" id="CHEBI:58349"/>
    </ligand>
</feature>
<feature type="binding site" evidence="15">
    <location>
        <position position="189"/>
    </location>
    <ligand>
        <name>L-homoserine</name>
        <dbReference type="ChEBI" id="CHEBI:57476"/>
    </ligand>
</feature>
<dbReference type="SUPFAM" id="SSF51735">
    <property type="entry name" value="NAD(P)-binding Rossmann-fold domains"/>
    <property type="match status" value="1"/>
</dbReference>
<dbReference type="PANTHER" id="PTHR43331:SF1">
    <property type="entry name" value="HOMOSERINE DEHYDROGENASE"/>
    <property type="match status" value="1"/>
</dbReference>
<proteinExistence type="inferred from homology"/>
<gene>
    <name evidence="19" type="ORF">LBLM1_05165</name>
</gene>
<evidence type="ECO:0000313" key="19">
    <source>
        <dbReference type="EMBL" id="AJT50493.1"/>
    </source>
</evidence>
<protein>
    <recommendedName>
        <fullName evidence="6 16">Homoserine dehydrogenase</fullName>
        <ecNumber evidence="5 16">1.1.1.3</ecNumber>
    </recommendedName>
</protein>
<evidence type="ECO:0000256" key="17">
    <source>
        <dbReference type="RuleBase" id="RU004171"/>
    </source>
</evidence>
<dbReference type="GO" id="GO:0050661">
    <property type="term" value="F:NADP binding"/>
    <property type="evidence" value="ECO:0007669"/>
    <property type="project" value="InterPro"/>
</dbReference>
<dbReference type="OrthoDB" id="9808167at2"/>
<comment type="cofactor">
    <cofactor evidence="1">
        <name>a metal cation</name>
        <dbReference type="ChEBI" id="CHEBI:25213"/>
    </cofactor>
</comment>
<dbReference type="Gene3D" id="3.30.70.260">
    <property type="match status" value="1"/>
</dbReference>
<feature type="domain" description="ACT" evidence="18">
    <location>
        <begin position="349"/>
        <end position="423"/>
    </location>
</feature>
<dbReference type="PROSITE" id="PS51671">
    <property type="entry name" value="ACT"/>
    <property type="match status" value="1"/>
</dbReference>
<evidence type="ECO:0000256" key="4">
    <source>
        <dbReference type="ARBA" id="ARBA00006753"/>
    </source>
</evidence>
<keyword evidence="9 15" id="KW-0521">NADP</keyword>
<comment type="pathway">
    <text evidence="3 16">Amino-acid biosynthesis; L-methionine biosynthesis via de novo pathway; L-homoserine from L-aspartate: step 3/3.</text>
</comment>